<feature type="transmembrane region" description="Helical" evidence="2">
    <location>
        <begin position="21"/>
        <end position="47"/>
    </location>
</feature>
<keyword evidence="4" id="KW-1185">Reference proteome</keyword>
<keyword evidence="2" id="KW-1133">Transmembrane helix</keyword>
<keyword evidence="2" id="KW-0472">Membrane</keyword>
<feature type="coiled-coil region" evidence="1">
    <location>
        <begin position="66"/>
        <end position="102"/>
    </location>
</feature>
<keyword evidence="2" id="KW-0812">Transmembrane</keyword>
<feature type="transmembrane region" description="Helical" evidence="2">
    <location>
        <begin position="53"/>
        <end position="73"/>
    </location>
</feature>
<gene>
    <name evidence="3" type="ORF">RM445_29310</name>
</gene>
<reference evidence="4" key="1">
    <citation type="submission" date="2023-07" db="EMBL/GenBank/DDBJ databases">
        <title>30 novel species of actinomycetes from the DSMZ collection.</title>
        <authorList>
            <person name="Nouioui I."/>
        </authorList>
    </citation>
    <scope>NUCLEOTIDE SEQUENCE [LARGE SCALE GENOMIC DNA]</scope>
    <source>
        <strain evidence="4">DSM 45834</strain>
    </source>
</reference>
<dbReference type="RefSeq" id="WP_311560111.1">
    <property type="nucleotide sequence ID" value="NZ_JAVREJ010000037.1"/>
</dbReference>
<evidence type="ECO:0000256" key="2">
    <source>
        <dbReference type="SAM" id="Phobius"/>
    </source>
</evidence>
<dbReference type="EMBL" id="JAVREJ010000037">
    <property type="protein sequence ID" value="MDT0353598.1"/>
    <property type="molecule type" value="Genomic_DNA"/>
</dbReference>
<evidence type="ECO:0000313" key="3">
    <source>
        <dbReference type="EMBL" id="MDT0353598.1"/>
    </source>
</evidence>
<evidence type="ECO:0000256" key="1">
    <source>
        <dbReference type="SAM" id="Coils"/>
    </source>
</evidence>
<dbReference type="Proteomes" id="UP001183202">
    <property type="component" value="Unassembled WGS sequence"/>
</dbReference>
<keyword evidence="1" id="KW-0175">Coiled coil</keyword>
<comment type="caution">
    <text evidence="3">The sequence shown here is derived from an EMBL/GenBank/DDBJ whole genome shotgun (WGS) entry which is preliminary data.</text>
</comment>
<evidence type="ECO:0000313" key="4">
    <source>
        <dbReference type="Proteomes" id="UP001183202"/>
    </source>
</evidence>
<proteinExistence type="predicted"/>
<evidence type="ECO:0008006" key="5">
    <source>
        <dbReference type="Google" id="ProtNLM"/>
    </source>
</evidence>
<name>A0ABU2NI05_9PSEU</name>
<sequence length="227" mass="25197">MSVAKSDIGEISTWRSIGRRLSSPTVATALVAVVVAAIIVAVALLLRGQPKDVIVGLGAALASAVVALVLALVNSLERKRERKERQAAADREESERANLRHEQRAYSALNYFDGGTQRRNIGISVVEGISPVVPEIRKLYLPLLVNQAGYLLLVSKQEEAAHEVDNCTRIVRLIIAWKSDLGDSYSTYYKQLQDSLRKRLEPPAAYRRRGGIEMESNDLQRWYDDLA</sequence>
<accession>A0ABU2NI05</accession>
<organism evidence="3 4">
    <name type="scientific">Pseudonocardia charpentierae</name>
    <dbReference type="NCBI Taxonomy" id="3075545"/>
    <lineage>
        <taxon>Bacteria</taxon>
        <taxon>Bacillati</taxon>
        <taxon>Actinomycetota</taxon>
        <taxon>Actinomycetes</taxon>
        <taxon>Pseudonocardiales</taxon>
        <taxon>Pseudonocardiaceae</taxon>
        <taxon>Pseudonocardia</taxon>
    </lineage>
</organism>
<protein>
    <recommendedName>
        <fullName evidence="5">DUF4760 domain-containing protein</fullName>
    </recommendedName>
</protein>